<evidence type="ECO:0000313" key="1">
    <source>
        <dbReference type="EMBL" id="GFT47829.1"/>
    </source>
</evidence>
<proteinExistence type="predicted"/>
<gene>
    <name evidence="1" type="ORF">NPIL_257421</name>
</gene>
<dbReference type="Proteomes" id="UP000887013">
    <property type="component" value="Unassembled WGS sequence"/>
</dbReference>
<keyword evidence="2" id="KW-1185">Reference proteome</keyword>
<reference evidence="1" key="1">
    <citation type="submission" date="2020-08" db="EMBL/GenBank/DDBJ databases">
        <title>Multicomponent nature underlies the extraordinary mechanical properties of spider dragline silk.</title>
        <authorList>
            <person name="Kono N."/>
            <person name="Nakamura H."/>
            <person name="Mori M."/>
            <person name="Yoshida Y."/>
            <person name="Ohtoshi R."/>
            <person name="Malay A.D."/>
            <person name="Moran D.A.P."/>
            <person name="Tomita M."/>
            <person name="Numata K."/>
            <person name="Arakawa K."/>
        </authorList>
    </citation>
    <scope>NUCLEOTIDE SEQUENCE</scope>
</reference>
<sequence length="54" mass="6200">LFNLTKDKEENRRSNKCVVSIVEMSQRRHLTDSEKPGGQLRGPNYKPVAEAIRC</sequence>
<dbReference type="EMBL" id="BMAW01016188">
    <property type="protein sequence ID" value="GFT47829.1"/>
    <property type="molecule type" value="Genomic_DNA"/>
</dbReference>
<organism evidence="1 2">
    <name type="scientific">Nephila pilipes</name>
    <name type="common">Giant wood spider</name>
    <name type="synonym">Nephila maculata</name>
    <dbReference type="NCBI Taxonomy" id="299642"/>
    <lineage>
        <taxon>Eukaryota</taxon>
        <taxon>Metazoa</taxon>
        <taxon>Ecdysozoa</taxon>
        <taxon>Arthropoda</taxon>
        <taxon>Chelicerata</taxon>
        <taxon>Arachnida</taxon>
        <taxon>Araneae</taxon>
        <taxon>Araneomorphae</taxon>
        <taxon>Entelegynae</taxon>
        <taxon>Araneoidea</taxon>
        <taxon>Nephilidae</taxon>
        <taxon>Nephila</taxon>
    </lineage>
</organism>
<feature type="non-terminal residue" evidence="1">
    <location>
        <position position="1"/>
    </location>
</feature>
<dbReference type="AlphaFoldDB" id="A0A8X6P4I0"/>
<name>A0A8X6P4I0_NEPPI</name>
<accession>A0A8X6P4I0</accession>
<comment type="caution">
    <text evidence="1">The sequence shown here is derived from an EMBL/GenBank/DDBJ whole genome shotgun (WGS) entry which is preliminary data.</text>
</comment>
<evidence type="ECO:0000313" key="2">
    <source>
        <dbReference type="Proteomes" id="UP000887013"/>
    </source>
</evidence>
<protein>
    <submittedName>
        <fullName evidence="1">Uncharacterized protein</fullName>
    </submittedName>
</protein>